<dbReference type="AlphaFoldDB" id="A0A816F8F0"/>
<keyword evidence="2" id="KW-1185">Reference proteome</keyword>
<evidence type="ECO:0000313" key="2">
    <source>
        <dbReference type="Proteomes" id="UP000663828"/>
    </source>
</evidence>
<accession>A0A816F8F0</accession>
<evidence type="ECO:0008006" key="3">
    <source>
        <dbReference type="Google" id="ProtNLM"/>
    </source>
</evidence>
<reference evidence="1" key="1">
    <citation type="submission" date="2021-02" db="EMBL/GenBank/DDBJ databases">
        <authorList>
            <person name="Nowell W R."/>
        </authorList>
    </citation>
    <scope>NUCLEOTIDE SEQUENCE</scope>
</reference>
<dbReference type="EMBL" id="CAJNOR010010940">
    <property type="protein sequence ID" value="CAF1657868.1"/>
    <property type="molecule type" value="Genomic_DNA"/>
</dbReference>
<protein>
    <recommendedName>
        <fullName evidence="3">PDZ domain-containing protein</fullName>
    </recommendedName>
</protein>
<organism evidence="1 2">
    <name type="scientific">Adineta ricciae</name>
    <name type="common">Rotifer</name>
    <dbReference type="NCBI Taxonomy" id="249248"/>
    <lineage>
        <taxon>Eukaryota</taxon>
        <taxon>Metazoa</taxon>
        <taxon>Spiralia</taxon>
        <taxon>Gnathifera</taxon>
        <taxon>Rotifera</taxon>
        <taxon>Eurotatoria</taxon>
        <taxon>Bdelloidea</taxon>
        <taxon>Adinetida</taxon>
        <taxon>Adinetidae</taxon>
        <taxon>Adineta</taxon>
    </lineage>
</organism>
<dbReference type="PANTHER" id="PTHR10316:SF40">
    <property type="entry name" value="LD27118P"/>
    <property type="match status" value="1"/>
</dbReference>
<sequence>MTSTFNSTKTRLSPVQFTLSSVPPLPTKHWSQTCHETIVLSNDNQYSLPLSLGGGAENGQFVYLIEAISLLNSQSTVKIIKGGKIDVDEILLTIDQHKIAGCTLSDVQQLIETLSANGKQIKLKTVKSGTCTSVFSFLMFISTNLHNDRKIS</sequence>
<proteinExistence type="predicted"/>
<dbReference type="InterPro" id="IPR036034">
    <property type="entry name" value="PDZ_sf"/>
</dbReference>
<dbReference type="GO" id="GO:0005737">
    <property type="term" value="C:cytoplasm"/>
    <property type="evidence" value="ECO:0007669"/>
    <property type="project" value="TreeGrafter"/>
</dbReference>
<comment type="caution">
    <text evidence="1">The sequence shown here is derived from an EMBL/GenBank/DDBJ whole genome shotgun (WGS) entry which is preliminary data.</text>
</comment>
<dbReference type="SUPFAM" id="SSF50156">
    <property type="entry name" value="PDZ domain-like"/>
    <property type="match status" value="1"/>
</dbReference>
<gene>
    <name evidence="1" type="ORF">XAT740_LOCUS56262</name>
</gene>
<name>A0A816F8F0_ADIRI</name>
<evidence type="ECO:0000313" key="1">
    <source>
        <dbReference type="EMBL" id="CAF1657868.1"/>
    </source>
</evidence>
<dbReference type="GO" id="GO:0007165">
    <property type="term" value="P:signal transduction"/>
    <property type="evidence" value="ECO:0007669"/>
    <property type="project" value="TreeGrafter"/>
</dbReference>
<dbReference type="Proteomes" id="UP000663828">
    <property type="component" value="Unassembled WGS sequence"/>
</dbReference>
<dbReference type="PANTHER" id="PTHR10316">
    <property type="entry name" value="MEMBRANE ASSOCIATED GUANYLATE KINASE-RELATED"/>
    <property type="match status" value="1"/>
</dbReference>